<keyword evidence="6" id="KW-0808">Transferase</keyword>
<evidence type="ECO:0000256" key="12">
    <source>
        <dbReference type="ARBA" id="ARBA00023012"/>
    </source>
</evidence>
<dbReference type="PROSITE" id="PS50109">
    <property type="entry name" value="HIS_KIN"/>
    <property type="match status" value="1"/>
</dbReference>
<evidence type="ECO:0000256" key="13">
    <source>
        <dbReference type="ARBA" id="ARBA00023136"/>
    </source>
</evidence>
<evidence type="ECO:0000256" key="7">
    <source>
        <dbReference type="ARBA" id="ARBA00022692"/>
    </source>
</evidence>
<organism evidence="18 19">
    <name type="scientific">Cytobacillus kochii</name>
    <dbReference type="NCBI Taxonomy" id="859143"/>
    <lineage>
        <taxon>Bacteria</taxon>
        <taxon>Bacillati</taxon>
        <taxon>Bacillota</taxon>
        <taxon>Bacilli</taxon>
        <taxon>Bacillales</taxon>
        <taxon>Bacillaceae</taxon>
        <taxon>Cytobacillus</taxon>
    </lineage>
</organism>
<keyword evidence="11 15" id="KW-1133">Transmembrane helix</keyword>
<feature type="transmembrane region" description="Helical" evidence="15">
    <location>
        <begin position="12"/>
        <end position="32"/>
    </location>
</feature>
<dbReference type="PANTHER" id="PTHR45528:SF1">
    <property type="entry name" value="SENSOR HISTIDINE KINASE CPXA"/>
    <property type="match status" value="1"/>
</dbReference>
<dbReference type="InterPro" id="IPR005467">
    <property type="entry name" value="His_kinase_dom"/>
</dbReference>
<dbReference type="SMART" id="SM00387">
    <property type="entry name" value="HATPase_c"/>
    <property type="match status" value="1"/>
</dbReference>
<dbReference type="CDD" id="cd06225">
    <property type="entry name" value="HAMP"/>
    <property type="match status" value="1"/>
</dbReference>
<feature type="domain" description="HAMP" evidence="17">
    <location>
        <begin position="186"/>
        <end position="238"/>
    </location>
</feature>
<keyword evidence="9 18" id="KW-0418">Kinase</keyword>
<dbReference type="SUPFAM" id="SSF55874">
    <property type="entry name" value="ATPase domain of HSP90 chaperone/DNA topoisomerase II/histidine kinase"/>
    <property type="match status" value="1"/>
</dbReference>
<keyword evidence="14" id="KW-0175">Coiled coil</keyword>
<dbReference type="AlphaFoldDB" id="A0A248TDY4"/>
<dbReference type="InterPro" id="IPR003661">
    <property type="entry name" value="HisK_dim/P_dom"/>
</dbReference>
<evidence type="ECO:0000256" key="11">
    <source>
        <dbReference type="ARBA" id="ARBA00022989"/>
    </source>
</evidence>
<evidence type="ECO:0000256" key="5">
    <source>
        <dbReference type="ARBA" id="ARBA00022553"/>
    </source>
</evidence>
<comment type="catalytic activity">
    <reaction evidence="1">
        <text>ATP + protein L-histidine = ADP + protein N-phospho-L-histidine.</text>
        <dbReference type="EC" id="2.7.13.3"/>
    </reaction>
</comment>
<dbReference type="CDD" id="cd00075">
    <property type="entry name" value="HATPase"/>
    <property type="match status" value="1"/>
</dbReference>
<dbReference type="GO" id="GO:0005886">
    <property type="term" value="C:plasma membrane"/>
    <property type="evidence" value="ECO:0007669"/>
    <property type="project" value="UniProtKB-SubCell"/>
</dbReference>
<evidence type="ECO:0000259" key="17">
    <source>
        <dbReference type="PROSITE" id="PS50885"/>
    </source>
</evidence>
<dbReference type="FunFam" id="3.30.565.10:FF:000006">
    <property type="entry name" value="Sensor histidine kinase WalK"/>
    <property type="match status" value="1"/>
</dbReference>
<dbReference type="EC" id="2.7.13.3" evidence="3"/>
<dbReference type="KEGG" id="bko:CKF48_02860"/>
<dbReference type="EMBL" id="CP022983">
    <property type="protein sequence ID" value="ASV66369.1"/>
    <property type="molecule type" value="Genomic_DNA"/>
</dbReference>
<dbReference type="PANTHER" id="PTHR45528">
    <property type="entry name" value="SENSOR HISTIDINE KINASE CPXA"/>
    <property type="match status" value="1"/>
</dbReference>
<dbReference type="SUPFAM" id="SSF158472">
    <property type="entry name" value="HAMP domain-like"/>
    <property type="match status" value="1"/>
</dbReference>
<keyword evidence="5" id="KW-0597">Phosphoprotein</keyword>
<evidence type="ECO:0000256" key="4">
    <source>
        <dbReference type="ARBA" id="ARBA00022475"/>
    </source>
</evidence>
<evidence type="ECO:0000313" key="18">
    <source>
        <dbReference type="EMBL" id="ASV66369.1"/>
    </source>
</evidence>
<dbReference type="PROSITE" id="PS50885">
    <property type="entry name" value="HAMP"/>
    <property type="match status" value="1"/>
</dbReference>
<keyword evidence="10" id="KW-0067">ATP-binding</keyword>
<keyword evidence="12" id="KW-0902">Two-component regulatory system</keyword>
<dbReference type="InterPro" id="IPR003660">
    <property type="entry name" value="HAMP_dom"/>
</dbReference>
<reference evidence="18 19" key="1">
    <citation type="submission" date="2017-08" db="EMBL/GenBank/DDBJ databases">
        <title>Complete Genome Sequence of Bacillus kochii Oregon-R-modENCODE STRAIN BDGP4, isolated from Drosophila melanogaster gut.</title>
        <authorList>
            <person name="Wan K.H."/>
            <person name="Yu C."/>
            <person name="Park S."/>
            <person name="Hammonds A.S."/>
            <person name="Booth B.W."/>
            <person name="Celniker S.E."/>
        </authorList>
    </citation>
    <scope>NUCLEOTIDE SEQUENCE [LARGE SCALE GENOMIC DNA]</scope>
    <source>
        <strain evidence="18 19">BDGP4</strain>
    </source>
</reference>
<sequence>MRNKYFLKLLSSHVLILILAFLLMGLIFSQFVRSYIFENKVEELNEYGQQILEDVSIHEESPQTFLNKYSKLLEARNIQYILFDSNADIIYPNVSMDPSIRLSQKEWEKLSKGESVTILHDIKRFEQEVSLVALPSMEGENITGGILLLSPISTSLKMIGQLNQYLLYTIAIAATAAIFLSLIFSRNLSTRVRAFRKATSMISSGDYNVNVPDDSKDDLGYLARDFNEMVVQLKKSQEEIERLENRRQKFLADVSHELRTPLTTISGLAEGIKNQLIPEEEVDKGMNLIDREAKRLIRLVNENLDYEKIRSNQLELHMIDIQAIEVFEVVSEQLLMQADEKNNQIYIEAADDIYIHADYDRLIQILINIVKNSIQFTENGWISMRAFENEHDICIEIEDNGIGIDPKEVDWIWERFYKADSSRTNSYFGEFGIGLSIVKQLVSLHRGKIDVQSETNNGTIFRLFFPKK</sequence>
<dbReference type="InterPro" id="IPR050398">
    <property type="entry name" value="HssS/ArlS-like"/>
</dbReference>
<dbReference type="RefSeq" id="WP_095369944.1">
    <property type="nucleotide sequence ID" value="NZ_JARMDJ010000014.1"/>
</dbReference>
<evidence type="ECO:0000256" key="15">
    <source>
        <dbReference type="SAM" id="Phobius"/>
    </source>
</evidence>
<dbReference type="Pfam" id="PF00512">
    <property type="entry name" value="HisKA"/>
    <property type="match status" value="1"/>
</dbReference>
<dbReference type="GO" id="GO:0005524">
    <property type="term" value="F:ATP binding"/>
    <property type="evidence" value="ECO:0007669"/>
    <property type="project" value="UniProtKB-KW"/>
</dbReference>
<dbReference type="PRINTS" id="PR00344">
    <property type="entry name" value="BCTRLSENSOR"/>
</dbReference>
<dbReference type="FunFam" id="1.10.287.130:FF:000001">
    <property type="entry name" value="Two-component sensor histidine kinase"/>
    <property type="match status" value="1"/>
</dbReference>
<comment type="subcellular location">
    <subcellularLocation>
        <location evidence="2">Cell membrane</location>
        <topology evidence="2">Multi-pass membrane protein</topology>
    </subcellularLocation>
</comment>
<feature type="coiled-coil region" evidence="14">
    <location>
        <begin position="226"/>
        <end position="253"/>
    </location>
</feature>
<gene>
    <name evidence="18" type="ORF">CKF48_02860</name>
</gene>
<evidence type="ECO:0000256" key="2">
    <source>
        <dbReference type="ARBA" id="ARBA00004651"/>
    </source>
</evidence>
<dbReference type="Pfam" id="PF00672">
    <property type="entry name" value="HAMP"/>
    <property type="match status" value="1"/>
</dbReference>
<keyword evidence="4" id="KW-1003">Cell membrane</keyword>
<dbReference type="SMART" id="SM00304">
    <property type="entry name" value="HAMP"/>
    <property type="match status" value="1"/>
</dbReference>
<evidence type="ECO:0000256" key="6">
    <source>
        <dbReference type="ARBA" id="ARBA00022679"/>
    </source>
</evidence>
<evidence type="ECO:0000256" key="3">
    <source>
        <dbReference type="ARBA" id="ARBA00012438"/>
    </source>
</evidence>
<feature type="domain" description="Histidine kinase" evidence="16">
    <location>
        <begin position="253"/>
        <end position="468"/>
    </location>
</feature>
<evidence type="ECO:0000313" key="19">
    <source>
        <dbReference type="Proteomes" id="UP000215137"/>
    </source>
</evidence>
<dbReference type="Gene3D" id="6.10.340.10">
    <property type="match status" value="1"/>
</dbReference>
<evidence type="ECO:0000259" key="16">
    <source>
        <dbReference type="PROSITE" id="PS50109"/>
    </source>
</evidence>
<dbReference type="OrthoDB" id="3436at2"/>
<dbReference type="InterPro" id="IPR004358">
    <property type="entry name" value="Sig_transdc_His_kin-like_C"/>
</dbReference>
<keyword evidence="19" id="KW-1185">Reference proteome</keyword>
<protein>
    <recommendedName>
        <fullName evidence="3">histidine kinase</fullName>
        <ecNumber evidence="3">2.7.13.3</ecNumber>
    </recommendedName>
</protein>
<evidence type="ECO:0000256" key="14">
    <source>
        <dbReference type="SAM" id="Coils"/>
    </source>
</evidence>
<evidence type="ECO:0000256" key="8">
    <source>
        <dbReference type="ARBA" id="ARBA00022741"/>
    </source>
</evidence>
<accession>A0A248TDY4</accession>
<evidence type="ECO:0000256" key="1">
    <source>
        <dbReference type="ARBA" id="ARBA00000085"/>
    </source>
</evidence>
<dbReference type="Pfam" id="PF02518">
    <property type="entry name" value="HATPase_c"/>
    <property type="match status" value="1"/>
</dbReference>
<keyword evidence="8" id="KW-0547">Nucleotide-binding</keyword>
<name>A0A248TDY4_9BACI</name>
<dbReference type="InterPro" id="IPR036097">
    <property type="entry name" value="HisK_dim/P_sf"/>
</dbReference>
<dbReference type="Proteomes" id="UP000215137">
    <property type="component" value="Chromosome"/>
</dbReference>
<keyword evidence="7 15" id="KW-0812">Transmembrane</keyword>
<evidence type="ECO:0000256" key="10">
    <source>
        <dbReference type="ARBA" id="ARBA00022840"/>
    </source>
</evidence>
<evidence type="ECO:0000256" key="9">
    <source>
        <dbReference type="ARBA" id="ARBA00022777"/>
    </source>
</evidence>
<feature type="transmembrane region" description="Helical" evidence="15">
    <location>
        <begin position="165"/>
        <end position="184"/>
    </location>
</feature>
<dbReference type="Gene3D" id="3.30.565.10">
    <property type="entry name" value="Histidine kinase-like ATPase, C-terminal domain"/>
    <property type="match status" value="1"/>
</dbReference>
<dbReference type="InterPro" id="IPR036890">
    <property type="entry name" value="HATPase_C_sf"/>
</dbReference>
<proteinExistence type="predicted"/>
<dbReference type="Gene3D" id="1.10.287.130">
    <property type="match status" value="1"/>
</dbReference>
<dbReference type="GO" id="GO:0000155">
    <property type="term" value="F:phosphorelay sensor kinase activity"/>
    <property type="evidence" value="ECO:0007669"/>
    <property type="project" value="InterPro"/>
</dbReference>
<keyword evidence="13 15" id="KW-0472">Membrane</keyword>
<dbReference type="InterPro" id="IPR003594">
    <property type="entry name" value="HATPase_dom"/>
</dbReference>
<dbReference type="SUPFAM" id="SSF47384">
    <property type="entry name" value="Homodimeric domain of signal transducing histidine kinase"/>
    <property type="match status" value="1"/>
</dbReference>
<dbReference type="CDD" id="cd00082">
    <property type="entry name" value="HisKA"/>
    <property type="match status" value="1"/>
</dbReference>
<dbReference type="SMART" id="SM00388">
    <property type="entry name" value="HisKA"/>
    <property type="match status" value="1"/>
</dbReference>